<comment type="caution">
    <text evidence="2">The sequence shown here is derived from an EMBL/GenBank/DDBJ whole genome shotgun (WGS) entry which is preliminary data.</text>
</comment>
<accession>A0A7Y2ECM1</accession>
<dbReference type="AlphaFoldDB" id="A0A7Y2ECM1"/>
<protein>
    <submittedName>
        <fullName evidence="2">Uncharacterized protein</fullName>
    </submittedName>
</protein>
<evidence type="ECO:0000256" key="1">
    <source>
        <dbReference type="SAM" id="SignalP"/>
    </source>
</evidence>
<dbReference type="EMBL" id="JABDJR010000493">
    <property type="protein sequence ID" value="NNF07530.1"/>
    <property type="molecule type" value="Genomic_DNA"/>
</dbReference>
<proteinExistence type="predicted"/>
<keyword evidence="1" id="KW-0732">Signal</keyword>
<organism evidence="2 3">
    <name type="scientific">Eiseniibacteriota bacterium</name>
    <dbReference type="NCBI Taxonomy" id="2212470"/>
    <lineage>
        <taxon>Bacteria</taxon>
        <taxon>Candidatus Eiseniibacteriota</taxon>
    </lineage>
</organism>
<dbReference type="Proteomes" id="UP000547674">
    <property type="component" value="Unassembled WGS sequence"/>
</dbReference>
<gene>
    <name evidence="2" type="ORF">HKN21_12280</name>
</gene>
<sequence>MSFAQYAKPALALVALALVLFTGRADAQGTLSPAIWQESISLEVQTLEVNSTSFMGSDFSMPEPHTETLSGTGYEVSGVVAFGTEAPPVGIAQVNWDISQAGTNLTLSTNTSINFGAKVVQTAEPPVSVTDVPVHLVASGSVDVEPIFGAQATSFFRYQPVGTSVLIQENLDVDGEDIDPVTEFSIDDTHSIPPDVIILVAMTATARMGVVGTPATTGSATGMVDPIIEVADELIPGTDSNYRDFFTIEFSPGYDAQTPVEPMTLGKLKRRFIDPR</sequence>
<evidence type="ECO:0000313" key="3">
    <source>
        <dbReference type="Proteomes" id="UP000547674"/>
    </source>
</evidence>
<feature type="signal peptide" evidence="1">
    <location>
        <begin position="1"/>
        <end position="27"/>
    </location>
</feature>
<name>A0A7Y2ECM1_UNCEI</name>
<reference evidence="2 3" key="1">
    <citation type="submission" date="2020-03" db="EMBL/GenBank/DDBJ databases">
        <title>Metabolic flexibility allows generalist bacteria to become dominant in a frequently disturbed ecosystem.</title>
        <authorList>
            <person name="Chen Y.-J."/>
            <person name="Leung P.M."/>
            <person name="Bay S.K."/>
            <person name="Hugenholtz P."/>
            <person name="Kessler A.J."/>
            <person name="Shelley G."/>
            <person name="Waite D.W."/>
            <person name="Cook P.L."/>
            <person name="Greening C."/>
        </authorList>
    </citation>
    <scope>NUCLEOTIDE SEQUENCE [LARGE SCALE GENOMIC DNA]</scope>
    <source>
        <strain evidence="2">SS_bin_28</strain>
    </source>
</reference>
<feature type="chain" id="PRO_5031219121" evidence="1">
    <location>
        <begin position="28"/>
        <end position="276"/>
    </location>
</feature>
<evidence type="ECO:0000313" key="2">
    <source>
        <dbReference type="EMBL" id="NNF07530.1"/>
    </source>
</evidence>